<dbReference type="GO" id="GO:0008173">
    <property type="term" value="F:RNA methyltransferase activity"/>
    <property type="evidence" value="ECO:0007669"/>
    <property type="project" value="InterPro"/>
</dbReference>
<feature type="region of interest" description="Disordered" evidence="5">
    <location>
        <begin position="302"/>
        <end position="369"/>
    </location>
</feature>
<dbReference type="SUPFAM" id="SSF53335">
    <property type="entry name" value="S-adenosyl-L-methionine-dependent methyltransferases"/>
    <property type="match status" value="1"/>
</dbReference>
<feature type="active site" description="Nucleophile" evidence="4">
    <location>
        <position position="871"/>
    </location>
</feature>
<evidence type="ECO:0000313" key="7">
    <source>
        <dbReference type="Proteomes" id="UP001165080"/>
    </source>
</evidence>
<dbReference type="Proteomes" id="UP001165080">
    <property type="component" value="Unassembled WGS sequence"/>
</dbReference>
<evidence type="ECO:0000256" key="1">
    <source>
        <dbReference type="ARBA" id="ARBA00022603"/>
    </source>
</evidence>
<dbReference type="GO" id="GO:0032259">
    <property type="term" value="P:methylation"/>
    <property type="evidence" value="ECO:0007669"/>
    <property type="project" value="UniProtKB-KW"/>
</dbReference>
<keyword evidence="7" id="KW-1185">Reference proteome</keyword>
<dbReference type="Gene3D" id="2.40.50.1070">
    <property type="match status" value="1"/>
</dbReference>
<reference evidence="6 7" key="1">
    <citation type="journal article" date="2023" name="Commun. Biol.">
        <title>Reorganization of the ancestral sex-determining regions during the evolution of trioecy in Pleodorina starrii.</title>
        <authorList>
            <person name="Takahashi K."/>
            <person name="Suzuki S."/>
            <person name="Kawai-Toyooka H."/>
            <person name="Yamamoto K."/>
            <person name="Hamaji T."/>
            <person name="Ootsuki R."/>
            <person name="Yamaguchi H."/>
            <person name="Kawachi M."/>
            <person name="Higashiyama T."/>
            <person name="Nozaki H."/>
        </authorList>
    </citation>
    <scope>NUCLEOTIDE SEQUENCE [LARGE SCALE GENOMIC DNA]</scope>
    <source>
        <strain evidence="6 7">NIES-4479</strain>
    </source>
</reference>
<keyword evidence="2 4" id="KW-0808">Transferase</keyword>
<comment type="caution">
    <text evidence="4">Lacks conserved residue(s) required for the propagation of feature annotation.</text>
</comment>
<dbReference type="EMBL" id="BRXU01000002">
    <property type="protein sequence ID" value="GLC49287.1"/>
    <property type="molecule type" value="Genomic_DNA"/>
</dbReference>
<keyword evidence="3 4" id="KW-0949">S-adenosyl-L-methionine</keyword>
<evidence type="ECO:0000256" key="5">
    <source>
        <dbReference type="SAM" id="MobiDB-lite"/>
    </source>
</evidence>
<dbReference type="PANTHER" id="PTHR47548:SF1">
    <property type="entry name" value="S-ADENOSYL-L-METHIONINE-DEPENDENT METHYLTRANSFERASES SUPERFAMILY PROTEIN"/>
    <property type="match status" value="1"/>
</dbReference>
<evidence type="ECO:0000256" key="3">
    <source>
        <dbReference type="ARBA" id="ARBA00022691"/>
    </source>
</evidence>
<feature type="compositionally biased region" description="Basic and acidic residues" evidence="5">
    <location>
        <begin position="508"/>
        <end position="520"/>
    </location>
</feature>
<sequence>MPAPTVLLTGSQSAGRCSAVGSLAAQAAPVAHRLSAAPRRDGDPGIGSPLAASRQTAPIAAGQPPAMKAPLTPRAASEDAQPQRQWQQRGKAGRRREPEPGPPSSPPPPPSAPPAGSGLPTRHPASRSSLPPEGSRRHRLRPGSAAPPLPSPGARPAAATAATPQPQPQPQQRRGRQPQPLRTGPPTSPSSSARPGVAPAAPAAPPPTLPHAVAVADPASELGCARFGSCSGCSLQDGLAVPPLYGEAAEFFRGLGLAELPAVMRAPHGWRCRAKLAVRGPVGRPLIGLFREGSHQVVDIVGAATAPPPPPPPGPLPDGGILEQPASSARKATGPESIAQWPQSDTQSPTPAPRAALGSSPFASASSSSSSSSAAAAAATSAAASAAGCGRRGEEGGGGGGSCGGGGWSEDDVALGCRAHHPRINAAAALIKELVTQLRIPPYNEPVTAATSAPSSGGASTASAAASTAFSGARAHPGSSHSLRSRRRLGLLPQQQRSGGGSAAVAARDNDNATDPRVDDADSAAGYATAGSGGLLRYLQLTAVPSRPGGRAEDDPAAAVQVVLVLNASPECCEATDPRVGPVLRLCAELWRAAGPPGAPMAPAADTPSSPPHDEPTPSHGAAGPAAAAPPPPPLVHSIWLNFQPDARRNAILGEGWRHVAGPAAAWQEFGGVAACVGPGSFVQANYGAMQLVLEEIGGMVPYGSRVTEMHAGIGVIGLSLAAARRLTALRCVEVNPAAAAPFRASLERLRRTPAAVAAAALPPPAAVEYLTAEAGSDPGRFLSGCDVLVVDPPRKGLGQSLLSALTRPTRGSAGPPDVGAGGTVADSGASAVAAVAAGTGPAAGAAGVAGATNADAAAATLPSRLVYLSCGFRALQGDLAVLLAGGWRLRSATAYMFFPGTDSLETLVLLTRGE</sequence>
<feature type="compositionally biased region" description="Low complexity" evidence="5">
    <location>
        <begin position="355"/>
        <end position="369"/>
    </location>
</feature>
<feature type="compositionally biased region" description="Pro residues" evidence="5">
    <location>
        <begin position="306"/>
        <end position="316"/>
    </location>
</feature>
<dbReference type="PANTHER" id="PTHR47548">
    <property type="entry name" value="BNAA06G32370D PROTEIN"/>
    <property type="match status" value="1"/>
</dbReference>
<feature type="compositionally biased region" description="Low complexity" evidence="5">
    <location>
        <begin position="493"/>
        <end position="507"/>
    </location>
</feature>
<feature type="binding site" evidence="4">
    <location>
        <position position="734"/>
    </location>
    <ligand>
        <name>S-adenosyl-L-methionine</name>
        <dbReference type="ChEBI" id="CHEBI:59789"/>
    </ligand>
</feature>
<feature type="binding site" evidence="4">
    <location>
        <position position="792"/>
    </location>
    <ligand>
        <name>S-adenosyl-L-methionine</name>
        <dbReference type="ChEBI" id="CHEBI:59789"/>
    </ligand>
</feature>
<gene>
    <name evidence="6" type="primary">PLEST004262</name>
    <name evidence="6" type="ORF">PLESTB_000202800</name>
</gene>
<comment type="similarity">
    <text evidence="4">Belongs to the class I-like SAM-binding methyltransferase superfamily. RNA M5U methyltransferase family.</text>
</comment>
<evidence type="ECO:0000313" key="6">
    <source>
        <dbReference type="EMBL" id="GLC49287.1"/>
    </source>
</evidence>
<dbReference type="PROSITE" id="PS51687">
    <property type="entry name" value="SAM_MT_RNA_M5U"/>
    <property type="match status" value="1"/>
</dbReference>
<feature type="region of interest" description="Disordered" evidence="5">
    <location>
        <begin position="598"/>
        <end position="629"/>
    </location>
</feature>
<dbReference type="InterPro" id="IPR053304">
    <property type="entry name" value="RNA_M5U_MTase"/>
</dbReference>
<feature type="compositionally biased region" description="Polar residues" evidence="5">
    <location>
        <begin position="340"/>
        <end position="349"/>
    </location>
</feature>
<keyword evidence="1 4" id="KW-0489">Methyltransferase</keyword>
<feature type="region of interest" description="Disordered" evidence="5">
    <location>
        <begin position="28"/>
        <end position="206"/>
    </location>
</feature>
<protein>
    <submittedName>
        <fullName evidence="6">Uncharacterized protein</fullName>
    </submittedName>
</protein>
<evidence type="ECO:0000256" key="4">
    <source>
        <dbReference type="PROSITE-ProRule" id="PRU01024"/>
    </source>
</evidence>
<dbReference type="Gene3D" id="3.40.50.150">
    <property type="entry name" value="Vaccinia Virus protein VP39"/>
    <property type="match status" value="2"/>
</dbReference>
<evidence type="ECO:0000256" key="2">
    <source>
        <dbReference type="ARBA" id="ARBA00022679"/>
    </source>
</evidence>
<feature type="compositionally biased region" description="Low complexity" evidence="5">
    <location>
        <begin position="177"/>
        <end position="201"/>
    </location>
</feature>
<name>A0A9W6EY10_9CHLO</name>
<organism evidence="6 7">
    <name type="scientific">Pleodorina starrii</name>
    <dbReference type="NCBI Taxonomy" id="330485"/>
    <lineage>
        <taxon>Eukaryota</taxon>
        <taxon>Viridiplantae</taxon>
        <taxon>Chlorophyta</taxon>
        <taxon>core chlorophytes</taxon>
        <taxon>Chlorophyceae</taxon>
        <taxon>CS clade</taxon>
        <taxon>Chlamydomonadales</taxon>
        <taxon>Volvocaceae</taxon>
        <taxon>Pleodorina</taxon>
    </lineage>
</organism>
<feature type="compositionally biased region" description="Pro residues" evidence="5">
    <location>
        <begin position="100"/>
        <end position="113"/>
    </location>
</feature>
<comment type="caution">
    <text evidence="6">The sequence shown here is derived from an EMBL/GenBank/DDBJ whole genome shotgun (WGS) entry which is preliminary data.</text>
</comment>
<feature type="region of interest" description="Disordered" evidence="5">
    <location>
        <begin position="493"/>
        <end position="525"/>
    </location>
</feature>
<proteinExistence type="inferred from homology"/>
<dbReference type="GO" id="GO:0006396">
    <property type="term" value="P:RNA processing"/>
    <property type="evidence" value="ECO:0007669"/>
    <property type="project" value="InterPro"/>
</dbReference>
<dbReference type="InterPro" id="IPR029063">
    <property type="entry name" value="SAM-dependent_MTases_sf"/>
</dbReference>
<accession>A0A9W6EY10</accession>
<dbReference type="InterPro" id="IPR010280">
    <property type="entry name" value="U5_MeTrfase_fam"/>
</dbReference>
<dbReference type="AlphaFoldDB" id="A0A9W6EY10"/>
<feature type="binding site" evidence="4">
    <location>
        <position position="684"/>
    </location>
    <ligand>
        <name>S-adenosyl-L-methionine</name>
        <dbReference type="ChEBI" id="CHEBI:59789"/>
    </ligand>
</feature>
<feature type="compositionally biased region" description="Low complexity" evidence="5">
    <location>
        <begin position="154"/>
        <end position="164"/>
    </location>
</feature>